<organism evidence="1 2">
    <name type="scientific">Lactiplantibacillus nangangensis</name>
    <dbReference type="NCBI Taxonomy" id="2559917"/>
    <lineage>
        <taxon>Bacteria</taxon>
        <taxon>Bacillati</taxon>
        <taxon>Bacillota</taxon>
        <taxon>Bacilli</taxon>
        <taxon>Lactobacillales</taxon>
        <taxon>Lactobacillaceae</taxon>
        <taxon>Lactiplantibacillus</taxon>
    </lineage>
</organism>
<evidence type="ECO:0000313" key="1">
    <source>
        <dbReference type="EMBL" id="MFC6202600.1"/>
    </source>
</evidence>
<comment type="caution">
    <text evidence="1">The sequence shown here is derived from an EMBL/GenBank/DDBJ whole genome shotgun (WGS) entry which is preliminary data.</text>
</comment>
<dbReference type="Proteomes" id="UP001596171">
    <property type="component" value="Unassembled WGS sequence"/>
</dbReference>
<gene>
    <name evidence="1" type="ORF">ACFP1L_12075</name>
</gene>
<dbReference type="RefSeq" id="WP_137616551.1">
    <property type="nucleotide sequence ID" value="NZ_BJDI01000010.1"/>
</dbReference>
<reference evidence="2" key="1">
    <citation type="journal article" date="2019" name="Int. J. Syst. Evol. Microbiol.">
        <title>The Global Catalogue of Microorganisms (GCM) 10K type strain sequencing project: providing services to taxonomists for standard genome sequencing and annotation.</title>
        <authorList>
            <consortium name="The Broad Institute Genomics Platform"/>
            <consortium name="The Broad Institute Genome Sequencing Center for Infectious Disease"/>
            <person name="Wu L."/>
            <person name="Ma J."/>
        </authorList>
    </citation>
    <scope>NUCLEOTIDE SEQUENCE [LARGE SCALE GENOMIC DNA]</scope>
    <source>
        <strain evidence="2">CCM 8930</strain>
    </source>
</reference>
<dbReference type="InterPro" id="IPR010982">
    <property type="entry name" value="Lambda_DNA-bd_dom_sf"/>
</dbReference>
<proteinExistence type="predicted"/>
<accession>A0ABW1SLQ5</accession>
<dbReference type="InterPro" id="IPR001387">
    <property type="entry name" value="Cro/C1-type_HTH"/>
</dbReference>
<keyword evidence="2" id="KW-1185">Reference proteome</keyword>
<dbReference type="CDD" id="cd00093">
    <property type="entry name" value="HTH_XRE"/>
    <property type="match status" value="1"/>
</dbReference>
<dbReference type="SUPFAM" id="SSF47413">
    <property type="entry name" value="lambda repressor-like DNA-binding domains"/>
    <property type="match status" value="1"/>
</dbReference>
<sequence length="183" mass="20512">MADKIVIYPSANVKQTLGKTLRLNRKTQMGLGSDLGYTQAMISKLVTGKSGLQLDQIQKLLDKLPSHNEELMLDILNQISGGIVPTIVSNHYQLMDAVNLDNRVIAECNQAIQAFTSATDELGRPRESVADMRDPYEAFYQGYDVIKYLYPFLIAVSNYLGCSMQDLAAKREKVLKQNSYKLM</sequence>
<name>A0ABW1SLQ5_9LACO</name>
<evidence type="ECO:0000313" key="2">
    <source>
        <dbReference type="Proteomes" id="UP001596171"/>
    </source>
</evidence>
<dbReference type="EMBL" id="JBHSSE010000024">
    <property type="protein sequence ID" value="MFC6202600.1"/>
    <property type="molecule type" value="Genomic_DNA"/>
</dbReference>
<protein>
    <submittedName>
        <fullName evidence="1">Helix-turn-helix domain-containing protein</fullName>
    </submittedName>
</protein>